<evidence type="ECO:0000313" key="2">
    <source>
        <dbReference type="EMBL" id="CAF1306002.1"/>
    </source>
</evidence>
<dbReference type="Proteomes" id="UP000681967">
    <property type="component" value="Unassembled WGS sequence"/>
</dbReference>
<dbReference type="EMBL" id="CAJNOV010017184">
    <property type="protein sequence ID" value="CAF1601935.1"/>
    <property type="molecule type" value="Genomic_DNA"/>
</dbReference>
<evidence type="ECO:0000256" key="1">
    <source>
        <dbReference type="SAM" id="MobiDB-lite"/>
    </source>
</evidence>
<feature type="region of interest" description="Disordered" evidence="1">
    <location>
        <begin position="1"/>
        <end position="41"/>
    </location>
</feature>
<dbReference type="Proteomes" id="UP000663834">
    <property type="component" value="Unassembled WGS sequence"/>
</dbReference>
<evidence type="ECO:0000313" key="3">
    <source>
        <dbReference type="EMBL" id="CAF1601935.1"/>
    </source>
</evidence>
<dbReference type="Proteomes" id="UP000676336">
    <property type="component" value="Unassembled WGS sequence"/>
</dbReference>
<comment type="caution">
    <text evidence="3">The sequence shown here is derived from an EMBL/GenBank/DDBJ whole genome shotgun (WGS) entry which is preliminary data.</text>
</comment>
<name>A0A816ATU1_9BILA</name>
<feature type="region of interest" description="Disordered" evidence="1">
    <location>
        <begin position="175"/>
        <end position="195"/>
    </location>
</feature>
<dbReference type="OrthoDB" id="10014370at2759"/>
<gene>
    <name evidence="6" type="ORF">BYL167_LOCUS38157</name>
    <name evidence="3" type="ORF">CJN711_LOCUS35305</name>
    <name evidence="2" type="ORF">KQP761_LOCUS5010</name>
    <name evidence="4" type="ORF">MBJ925_LOCUS21012</name>
    <name evidence="5" type="ORF">SMN809_LOCUS15481</name>
</gene>
<dbReference type="Proteomes" id="UP000663855">
    <property type="component" value="Unassembled WGS sequence"/>
</dbReference>
<proteinExistence type="predicted"/>
<organism evidence="3 7">
    <name type="scientific">Rotaria magnacalcarata</name>
    <dbReference type="NCBI Taxonomy" id="392030"/>
    <lineage>
        <taxon>Eukaryota</taxon>
        <taxon>Metazoa</taxon>
        <taxon>Spiralia</taxon>
        <taxon>Gnathifera</taxon>
        <taxon>Rotifera</taxon>
        <taxon>Eurotatoria</taxon>
        <taxon>Bdelloidea</taxon>
        <taxon>Philodinida</taxon>
        <taxon>Philodinidae</taxon>
        <taxon>Rotaria</taxon>
    </lineage>
</organism>
<feature type="compositionally biased region" description="Polar residues" evidence="1">
    <location>
        <begin position="177"/>
        <end position="187"/>
    </location>
</feature>
<reference evidence="3" key="1">
    <citation type="submission" date="2021-02" db="EMBL/GenBank/DDBJ databases">
        <authorList>
            <person name="Nowell W R."/>
        </authorList>
    </citation>
    <scope>NUCLEOTIDE SEQUENCE</scope>
</reference>
<dbReference type="Proteomes" id="UP000663824">
    <property type="component" value="Unassembled WGS sequence"/>
</dbReference>
<feature type="compositionally biased region" description="Polar residues" evidence="1">
    <location>
        <begin position="1"/>
        <end position="10"/>
    </location>
</feature>
<evidence type="ECO:0000313" key="4">
    <source>
        <dbReference type="EMBL" id="CAF2093481.1"/>
    </source>
</evidence>
<dbReference type="AlphaFoldDB" id="A0A816ATU1"/>
<evidence type="ECO:0000313" key="7">
    <source>
        <dbReference type="Proteomes" id="UP000663855"/>
    </source>
</evidence>
<evidence type="ECO:0000313" key="6">
    <source>
        <dbReference type="EMBL" id="CAF4552166.1"/>
    </source>
</evidence>
<sequence>MSTLIANRAQSAYPRPSYQAESDNQDVNIKRRPTTSVNPHQPFTNIFEQAALRTLGSATLTPPASRQRQRPKTANIATARTITRPASRKLRTNEVENLLRSLERDDAFIVQVDCLADYRTLVETIDLRRTPLDCQLLCALQQRENCIVQRNACRDTRFRSLLDILERPHVARADEQVQPTDDNQSSLLDYPPSDFPYEYIK</sequence>
<dbReference type="EMBL" id="CAJOBI010006673">
    <property type="protein sequence ID" value="CAF4066275.1"/>
    <property type="molecule type" value="Genomic_DNA"/>
</dbReference>
<dbReference type="EMBL" id="CAJNOW010001112">
    <property type="protein sequence ID" value="CAF1306002.1"/>
    <property type="molecule type" value="Genomic_DNA"/>
</dbReference>
<dbReference type="EMBL" id="CAJNRE010010591">
    <property type="protein sequence ID" value="CAF2093481.1"/>
    <property type="molecule type" value="Genomic_DNA"/>
</dbReference>
<evidence type="ECO:0000313" key="5">
    <source>
        <dbReference type="EMBL" id="CAF4066275.1"/>
    </source>
</evidence>
<dbReference type="EMBL" id="CAJOBH010088342">
    <property type="protein sequence ID" value="CAF4552166.1"/>
    <property type="molecule type" value="Genomic_DNA"/>
</dbReference>
<accession>A0A816ATU1</accession>
<protein>
    <submittedName>
        <fullName evidence="3">Uncharacterized protein</fullName>
    </submittedName>
</protein>